<accession>A0ACB8ZS36</accession>
<reference evidence="2" key="1">
    <citation type="journal article" date="2022" name="Mol. Ecol. Resour.">
        <title>The genomes of chicory, endive, great burdock and yacon provide insights into Asteraceae palaeo-polyploidization history and plant inulin production.</title>
        <authorList>
            <person name="Fan W."/>
            <person name="Wang S."/>
            <person name="Wang H."/>
            <person name="Wang A."/>
            <person name="Jiang F."/>
            <person name="Liu H."/>
            <person name="Zhao H."/>
            <person name="Xu D."/>
            <person name="Zhang Y."/>
        </authorList>
    </citation>
    <scope>NUCLEOTIDE SEQUENCE [LARGE SCALE GENOMIC DNA]</scope>
    <source>
        <strain evidence="2">cv. Punajuju</strain>
    </source>
</reference>
<evidence type="ECO:0000313" key="2">
    <source>
        <dbReference type="Proteomes" id="UP001055811"/>
    </source>
</evidence>
<keyword evidence="2" id="KW-1185">Reference proteome</keyword>
<sequence>MQITVWEKEFMDSVSDEAVIEAEMDRLSSLPLDLIHHILSFMDMKYAVQTCVLSSKWKHIWTTLRHIKLSTSEFQQLGQFIRFTRHVIAHRDDQTDVSSLNFTFDGTLSQILVKVLLNYVVSHNIRNLTIYTSERDRKLPICIFESQSLKFLTLTNIDEDYSIAPQYPWDLPNLTTLHLNNIVLSDGRSENYEHLDLFSKCVNLKNLNLTECYMAEVKVFKVCAPRLENLTVKNCFLLKLFISAPKLSSFVYNGECPLSLSTNGLQSLEKVDLRFPISNPFSVFEKEDASQLVKLLKNFHNAKFLNLHSDVIEGLSLYPDLLSSQPSPFHNLKYLNIRQVSQNGKFTILDKHVKNYFLHSSPNAIITMEETKVVRMRKESGDDLQPGYYMVTTYHQVCEEIRTYFVGASGASMKFISIEEPIVKVQLAGHAASIMTMEKNAAAVISVNTRIDPTNFTLPPSYVEDDSLGNIMVSRGPMPVLSKYMTNGMEYSNEKDVLPIADFGIKPSRHPSEFFYKTLTPSDTSTHGGFSVPQRAAKKLFPQLDFSMQPPNQELIVRDLHDNKWTFRHIYRGTVAENYYPVLKEDAETGALTSSALFEDNTECPKGVWIGGIRELVDKLGKDSLVNCAKTSMPSKLLATNDDFFANLIGYLVVNMGQVLRQMWKEEHHVSLFLSSSSKRNRETKSGGCIFWSVSN</sequence>
<proteinExistence type="predicted"/>
<reference evidence="1 2" key="2">
    <citation type="journal article" date="2022" name="Mol. Ecol. Resour.">
        <title>The genomes of chicory, endive, great burdock and yacon provide insights into Asteraceae paleo-polyploidization history and plant inulin production.</title>
        <authorList>
            <person name="Fan W."/>
            <person name="Wang S."/>
            <person name="Wang H."/>
            <person name="Wang A."/>
            <person name="Jiang F."/>
            <person name="Liu H."/>
            <person name="Zhao H."/>
            <person name="Xu D."/>
            <person name="Zhang Y."/>
        </authorList>
    </citation>
    <scope>NUCLEOTIDE SEQUENCE [LARGE SCALE GENOMIC DNA]</scope>
    <source>
        <strain evidence="2">cv. Punajuju</strain>
        <tissue evidence="1">Leaves</tissue>
    </source>
</reference>
<dbReference type="Proteomes" id="UP001055811">
    <property type="component" value="Linkage Group LG08"/>
</dbReference>
<protein>
    <submittedName>
        <fullName evidence="1">Uncharacterized protein</fullName>
    </submittedName>
</protein>
<gene>
    <name evidence="1" type="ORF">L2E82_44988</name>
</gene>
<dbReference type="EMBL" id="CM042016">
    <property type="protein sequence ID" value="KAI3700362.1"/>
    <property type="molecule type" value="Genomic_DNA"/>
</dbReference>
<comment type="caution">
    <text evidence="1">The sequence shown here is derived from an EMBL/GenBank/DDBJ whole genome shotgun (WGS) entry which is preliminary data.</text>
</comment>
<name>A0ACB8ZS36_CICIN</name>
<organism evidence="1 2">
    <name type="scientific">Cichorium intybus</name>
    <name type="common">Chicory</name>
    <dbReference type="NCBI Taxonomy" id="13427"/>
    <lineage>
        <taxon>Eukaryota</taxon>
        <taxon>Viridiplantae</taxon>
        <taxon>Streptophyta</taxon>
        <taxon>Embryophyta</taxon>
        <taxon>Tracheophyta</taxon>
        <taxon>Spermatophyta</taxon>
        <taxon>Magnoliopsida</taxon>
        <taxon>eudicotyledons</taxon>
        <taxon>Gunneridae</taxon>
        <taxon>Pentapetalae</taxon>
        <taxon>asterids</taxon>
        <taxon>campanulids</taxon>
        <taxon>Asterales</taxon>
        <taxon>Asteraceae</taxon>
        <taxon>Cichorioideae</taxon>
        <taxon>Cichorieae</taxon>
        <taxon>Cichoriinae</taxon>
        <taxon>Cichorium</taxon>
    </lineage>
</organism>
<evidence type="ECO:0000313" key="1">
    <source>
        <dbReference type="EMBL" id="KAI3700362.1"/>
    </source>
</evidence>